<protein>
    <recommendedName>
        <fullName evidence="4">DUF937 domain-containing protein</fullName>
    </recommendedName>
</protein>
<feature type="signal peptide" evidence="1">
    <location>
        <begin position="1"/>
        <end position="17"/>
    </location>
</feature>
<keyword evidence="1" id="KW-0732">Signal</keyword>
<reference evidence="2" key="1">
    <citation type="journal article" date="2020" name="Stud. Mycol.">
        <title>101 Dothideomycetes genomes: a test case for predicting lifestyles and emergence of pathogens.</title>
        <authorList>
            <person name="Haridas S."/>
            <person name="Albert R."/>
            <person name="Binder M."/>
            <person name="Bloem J."/>
            <person name="Labutti K."/>
            <person name="Salamov A."/>
            <person name="Andreopoulos B."/>
            <person name="Baker S."/>
            <person name="Barry K."/>
            <person name="Bills G."/>
            <person name="Bluhm B."/>
            <person name="Cannon C."/>
            <person name="Castanera R."/>
            <person name="Culley D."/>
            <person name="Daum C."/>
            <person name="Ezra D."/>
            <person name="Gonzalez J."/>
            <person name="Henrissat B."/>
            <person name="Kuo A."/>
            <person name="Liang C."/>
            <person name="Lipzen A."/>
            <person name="Lutzoni F."/>
            <person name="Magnuson J."/>
            <person name="Mondo S."/>
            <person name="Nolan M."/>
            <person name="Ohm R."/>
            <person name="Pangilinan J."/>
            <person name="Park H.-J."/>
            <person name="Ramirez L."/>
            <person name="Alfaro M."/>
            <person name="Sun H."/>
            <person name="Tritt A."/>
            <person name="Yoshinaga Y."/>
            <person name="Zwiers L.-H."/>
            <person name="Turgeon B."/>
            <person name="Goodwin S."/>
            <person name="Spatafora J."/>
            <person name="Crous P."/>
            <person name="Grigoriev I."/>
        </authorList>
    </citation>
    <scope>NUCLEOTIDE SEQUENCE</scope>
    <source>
        <strain evidence="2">SCOH1-5</strain>
    </source>
</reference>
<evidence type="ECO:0000313" key="2">
    <source>
        <dbReference type="EMBL" id="KAF2210033.1"/>
    </source>
</evidence>
<proteinExistence type="predicted"/>
<dbReference type="Proteomes" id="UP000799539">
    <property type="component" value="Unassembled WGS sequence"/>
</dbReference>
<feature type="chain" id="PRO_5025591884" description="DUF937 domain-containing protein" evidence="1">
    <location>
        <begin position="18"/>
        <end position="589"/>
    </location>
</feature>
<evidence type="ECO:0000256" key="1">
    <source>
        <dbReference type="SAM" id="SignalP"/>
    </source>
</evidence>
<gene>
    <name evidence="2" type="ORF">CERZMDRAFT_99738</name>
</gene>
<keyword evidence="3" id="KW-1185">Reference proteome</keyword>
<name>A0A6A6F9F9_9PEZI</name>
<dbReference type="EMBL" id="ML992683">
    <property type="protein sequence ID" value="KAF2210033.1"/>
    <property type="molecule type" value="Genomic_DNA"/>
</dbReference>
<evidence type="ECO:0000313" key="3">
    <source>
        <dbReference type="Proteomes" id="UP000799539"/>
    </source>
</evidence>
<dbReference type="AlphaFoldDB" id="A0A6A6F9F9"/>
<dbReference type="OrthoDB" id="10518477at2759"/>
<sequence>MKFSAVVVPALMGLAHAQDVVLEDKREAEPGVLGALNLAATVATFAPVIQSIWKKFGKRDLSAADMDELNSLLARDLQLDADDIKILSSLQTRDAEAEPGVLGALGLAAAAAPLIQSIFKKFGKRDLSAADMDELNSLLARDAEADPGVLGALGLAAAAAPLIQSIFKKFGKRDLSDADYDELNSLLARDAEADPISAGALAMLGGLVGPLANWAFNKIGGKPAKRDLTAAEVDELSSLFARDAEAALGPGAIALLGSAAYPVANWFINKITSKRDLSSADIDEFSSLFARDAEADPISAGALAMLGGLVGPLANWAFNKIGGKPAKRDLTAAEVDELSSLFARDAEAALGPGAIALLGSAAYPVANWFINKITSKRDLSSADIDEFSSLFARDAAVEKRDLSASDIEAINSLFERDVSLQAREALSPAGWTVASGVFGAAVNWAINKLSPVTKRDFTDDDIAELHSILTRDLTLEQREALTPAGWAVASGVFGAAVNWAINKLSPATKRDLTADDIAELHSILTRDLTLQQREALGPAGWAVASGAFGAAVNWVINKLSPPKSRRSIAEFAPVVRRDNLVFTPVQFRA</sequence>
<accession>A0A6A6F9F9</accession>
<evidence type="ECO:0008006" key="4">
    <source>
        <dbReference type="Google" id="ProtNLM"/>
    </source>
</evidence>
<organism evidence="2 3">
    <name type="scientific">Cercospora zeae-maydis SCOH1-5</name>
    <dbReference type="NCBI Taxonomy" id="717836"/>
    <lineage>
        <taxon>Eukaryota</taxon>
        <taxon>Fungi</taxon>
        <taxon>Dikarya</taxon>
        <taxon>Ascomycota</taxon>
        <taxon>Pezizomycotina</taxon>
        <taxon>Dothideomycetes</taxon>
        <taxon>Dothideomycetidae</taxon>
        <taxon>Mycosphaerellales</taxon>
        <taxon>Mycosphaerellaceae</taxon>
        <taxon>Cercospora</taxon>
    </lineage>
</organism>